<accession>A0A919QAJ2</accession>
<reference evidence="1" key="1">
    <citation type="submission" date="2021-01" db="EMBL/GenBank/DDBJ databases">
        <title>Whole genome shotgun sequence of Acrocarpospora phusangensis NBRC 108782.</title>
        <authorList>
            <person name="Komaki H."/>
            <person name="Tamura T."/>
        </authorList>
    </citation>
    <scope>NUCLEOTIDE SEQUENCE</scope>
    <source>
        <strain evidence="1">NBRC 108782</strain>
    </source>
</reference>
<evidence type="ECO:0000313" key="1">
    <source>
        <dbReference type="EMBL" id="GIH25589.1"/>
    </source>
</evidence>
<keyword evidence="2" id="KW-1185">Reference proteome</keyword>
<gene>
    <name evidence="1" type="ORF">Aph01nite_38990</name>
</gene>
<protein>
    <recommendedName>
        <fullName evidence="3">Alpha/beta hydrolase</fullName>
    </recommendedName>
</protein>
<comment type="caution">
    <text evidence="1">The sequence shown here is derived from an EMBL/GenBank/DDBJ whole genome shotgun (WGS) entry which is preliminary data.</text>
</comment>
<dbReference type="EMBL" id="BOOA01000030">
    <property type="protein sequence ID" value="GIH25589.1"/>
    <property type="molecule type" value="Genomic_DNA"/>
</dbReference>
<proteinExistence type="predicted"/>
<organism evidence="1 2">
    <name type="scientific">Acrocarpospora phusangensis</name>
    <dbReference type="NCBI Taxonomy" id="1070424"/>
    <lineage>
        <taxon>Bacteria</taxon>
        <taxon>Bacillati</taxon>
        <taxon>Actinomycetota</taxon>
        <taxon>Actinomycetes</taxon>
        <taxon>Streptosporangiales</taxon>
        <taxon>Streptosporangiaceae</taxon>
        <taxon>Acrocarpospora</taxon>
    </lineage>
</organism>
<sequence length="230" mass="24953">MLWVMDATFVLVHSPSVGPSTWTPVAGALRARGRAAVVPSLVDIGTGAPPYWPRVVDEVTASAPAGALVIVAHSNAGLFVPLIVEALRGQIASCLFVDAALPPRTGSTRAAEPEHLAFLSAMADADGVLPRWTDWWPEEAVAELVPDEAVRRQVVAEQPRLPLAYYDQEIPVPARWDHVRGAYLWFGEPYARAAKEADERGWPVTRIPGDHLHQVVAPERVAEWLIAASL</sequence>
<dbReference type="SUPFAM" id="SSF53474">
    <property type="entry name" value="alpha/beta-Hydrolases"/>
    <property type="match status" value="1"/>
</dbReference>
<dbReference type="Proteomes" id="UP000640052">
    <property type="component" value="Unassembled WGS sequence"/>
</dbReference>
<dbReference type="AlphaFoldDB" id="A0A919QAJ2"/>
<evidence type="ECO:0000313" key="2">
    <source>
        <dbReference type="Proteomes" id="UP000640052"/>
    </source>
</evidence>
<name>A0A919QAJ2_9ACTN</name>
<dbReference type="Gene3D" id="3.40.50.1820">
    <property type="entry name" value="alpha/beta hydrolase"/>
    <property type="match status" value="1"/>
</dbReference>
<evidence type="ECO:0008006" key="3">
    <source>
        <dbReference type="Google" id="ProtNLM"/>
    </source>
</evidence>
<dbReference type="InterPro" id="IPR029058">
    <property type="entry name" value="AB_hydrolase_fold"/>
</dbReference>